<gene>
    <name evidence="4" type="ordered locus">Calhy_1095</name>
</gene>
<dbReference type="InterPro" id="IPR014001">
    <property type="entry name" value="Helicase_ATP-bd"/>
</dbReference>
<evidence type="ECO:0000313" key="4">
    <source>
        <dbReference type="EMBL" id="ADQ06818.1"/>
    </source>
</evidence>
<dbReference type="SMART" id="SM00490">
    <property type="entry name" value="HELICc"/>
    <property type="match status" value="1"/>
</dbReference>
<dbReference type="RefSeq" id="WP_013402999.1">
    <property type="nucleotide sequence ID" value="NC_014652.1"/>
</dbReference>
<dbReference type="PROSITE" id="PS51194">
    <property type="entry name" value="HELICASE_CTER"/>
    <property type="match status" value="1"/>
</dbReference>
<dbReference type="EMBL" id="CP002219">
    <property type="protein sequence ID" value="ADQ06818.1"/>
    <property type="molecule type" value="Genomic_DNA"/>
</dbReference>
<dbReference type="InterPro" id="IPR001650">
    <property type="entry name" value="Helicase_C-like"/>
</dbReference>
<organism evidence="4 5">
    <name type="scientific">Caldicellulosiruptor hydrothermalis (strain DSM 18901 / VKM B-2411 / 108)</name>
    <dbReference type="NCBI Taxonomy" id="632292"/>
    <lineage>
        <taxon>Bacteria</taxon>
        <taxon>Bacillati</taxon>
        <taxon>Bacillota</taxon>
        <taxon>Bacillota incertae sedis</taxon>
        <taxon>Caldicellulosiruptorales</taxon>
        <taxon>Caldicellulosiruptoraceae</taxon>
        <taxon>Caldicellulosiruptor</taxon>
    </lineage>
</organism>
<dbReference type="SUPFAM" id="SSF52540">
    <property type="entry name" value="P-loop containing nucleoside triphosphate hydrolases"/>
    <property type="match status" value="2"/>
</dbReference>
<dbReference type="InterPro" id="IPR000330">
    <property type="entry name" value="SNF2_N"/>
</dbReference>
<evidence type="ECO:0000259" key="2">
    <source>
        <dbReference type="PROSITE" id="PS51192"/>
    </source>
</evidence>
<dbReference type="InterPro" id="IPR049730">
    <property type="entry name" value="SNF2/RAD54-like_C"/>
</dbReference>
<dbReference type="PROSITE" id="PS51192">
    <property type="entry name" value="HELICASE_ATP_BIND_1"/>
    <property type="match status" value="1"/>
</dbReference>
<keyword evidence="1" id="KW-0378">Hydrolase</keyword>
<protein>
    <submittedName>
        <fullName evidence="4">SNF2-related protein</fullName>
    </submittedName>
</protein>
<feature type="domain" description="Helicase C-terminal" evidence="3">
    <location>
        <begin position="761"/>
        <end position="926"/>
    </location>
</feature>
<dbReference type="AlphaFoldDB" id="E4Q8H3"/>
<dbReference type="Pfam" id="PF00176">
    <property type="entry name" value="SNF2-rel_dom"/>
    <property type="match status" value="1"/>
</dbReference>
<sequence length="939" mass="110123">MFFFNLFKKSISTEIDYCKDGIITTIFLNFTNKKRQNISLPFDKNHIITKYLKKLTSDSYQKLIILQQLWNDEIIQPHKENAYIISYDSLYKIENQDRILTNLPRDIKNLKIKIRTEGIFTSVDFRLKYDLYLSSGKKIDKYHIIENVLFFDNKAYLMEKHVYDLISIVNKINQEKSKEMLAEYISLLQSKAKSENVILEDYLKNEEYLYVDEVDYVIKTPNKDEIAIEPVIIHQSEKTQEINHIFHSKDEYLEKVKTIPIGYRRIRIFSSNNAVEKFNTIKRLPKFKGPEIPKLIETPHLFLPDWIDIDEFSKRVKEIGIKVYHIKPIIKLNKDTKTGLFDLVGEIKFESSDNQYSEDVQIDEILPILELSNDEYVKIGDKWVRNNYNDIKNFKTKIEEIKSVYEETGFKIPESEIKFVLEIFDNIAHLEYSETVINFKLQLTKEEVEFIRPKFISENIEIKEFQKEGINWLKTLYKNSIGGILADEMGLGKTFQVIAFLAYLKEIEELKPSLIIVPNTLIKNWSDEIEKFAPLLKNNLYIHHNNNRIRKPEEIAKNDIVITTYDTLVKDQIILGKIDWKVVVCDEAQYIKNPDAYRTKATKALKAKTRVALTGTPLENGLSEFWCIMDFVQPGLLGCYHNFKERFEDPIVNSDSNDSEKLIEGLLSIIKPYYLRRTKDKNLHGLPKKFVISHRIEMTDYQKMLYSKIIADFKKSENKKQILLDTLHKLIYVCDFPEISNDDIHKKNINKVVKECAKVKKLIEILDEIKQKDEKALIFTKFKPVQAMLSSIIQQRYGLFVNILNGEIRDSSRRKQIIDNFNQSAEFNVLILNTQVGGIGLNITSANHVIHYTREWNPAKEDQATDRVYRIGQQKDVNVYYLITTAPDLVKKTIDEHIHDLLQAKKELFKEVIVPNKFEISLEELEEVLDLDSFVEAKC</sequence>
<dbReference type="GO" id="GO:0005524">
    <property type="term" value="F:ATP binding"/>
    <property type="evidence" value="ECO:0007669"/>
    <property type="project" value="InterPro"/>
</dbReference>
<dbReference type="InterPro" id="IPR027417">
    <property type="entry name" value="P-loop_NTPase"/>
</dbReference>
<evidence type="ECO:0000313" key="5">
    <source>
        <dbReference type="Proteomes" id="UP000006890"/>
    </source>
</evidence>
<feature type="domain" description="Helicase ATP-binding" evidence="2">
    <location>
        <begin position="474"/>
        <end position="635"/>
    </location>
</feature>
<evidence type="ECO:0000259" key="3">
    <source>
        <dbReference type="PROSITE" id="PS51194"/>
    </source>
</evidence>
<dbReference type="CDD" id="cd18793">
    <property type="entry name" value="SF2_C_SNF"/>
    <property type="match status" value="1"/>
</dbReference>
<reference evidence="4 5" key="2">
    <citation type="journal article" date="2011" name="J. Bacteriol.">
        <title>Complete genome sequences for the anaerobic, extremely thermophilic plant biomass-degrading bacteria Caldicellulosiruptor hydrothermalis, Caldicellulosiruptor kristjanssonii, Caldicellulosiruptor kronotskyensis, Caldicellulosiruptor owensenis, and Caldicellulosiruptor lactoaceticus.</title>
        <authorList>
            <person name="Blumer-Schuette S.E."/>
            <person name="Ozdemir I."/>
            <person name="Mistry D."/>
            <person name="Lucas S."/>
            <person name="Lapidus A."/>
            <person name="Cheng J.F."/>
            <person name="Goodwin L.A."/>
            <person name="Pitluck S."/>
            <person name="Land M.L."/>
            <person name="Hauser L.J."/>
            <person name="Woyke T."/>
            <person name="Mikhailova N."/>
            <person name="Pati A."/>
            <person name="Kyrpides N.C."/>
            <person name="Ivanova N."/>
            <person name="Detter J.C."/>
            <person name="Walston-Davenport K."/>
            <person name="Han S."/>
            <person name="Adams M.W."/>
            <person name="Kelly R.M."/>
        </authorList>
    </citation>
    <scope>NUCLEOTIDE SEQUENCE [LARGE SCALE GENOMIC DNA]</scope>
    <source>
        <strain evidence="5">DSM 18901 / VKM B-2411 / 108</strain>
    </source>
</reference>
<name>E4Q8H3_CALH1</name>
<evidence type="ECO:0000256" key="1">
    <source>
        <dbReference type="ARBA" id="ARBA00022801"/>
    </source>
</evidence>
<dbReference type="Pfam" id="PF00271">
    <property type="entry name" value="Helicase_C"/>
    <property type="match status" value="1"/>
</dbReference>
<proteinExistence type="predicted"/>
<keyword evidence="5" id="KW-1185">Reference proteome</keyword>
<dbReference type="STRING" id="632292.Calhy_1095"/>
<dbReference type="HOGENOM" id="CLU_000315_21_6_9"/>
<dbReference type="OrthoDB" id="9814088at2"/>
<dbReference type="Gene3D" id="3.40.50.300">
    <property type="entry name" value="P-loop containing nucleotide triphosphate hydrolases"/>
    <property type="match status" value="1"/>
</dbReference>
<dbReference type="Gene3D" id="3.40.50.10810">
    <property type="entry name" value="Tandem AAA-ATPase domain"/>
    <property type="match status" value="1"/>
</dbReference>
<dbReference type="SMART" id="SM00487">
    <property type="entry name" value="DEXDc"/>
    <property type="match status" value="1"/>
</dbReference>
<dbReference type="eggNOG" id="COG0553">
    <property type="taxonomic scope" value="Bacteria"/>
</dbReference>
<reference key="1">
    <citation type="submission" date="2010-09" db="EMBL/GenBank/DDBJ databases">
        <title>Complete sequence of Caldicellulosiruptor hydrothermalis 108.</title>
        <authorList>
            <consortium name="US DOE Joint Genome Institute"/>
            <person name="Lucas S."/>
            <person name="Copeland A."/>
            <person name="Lapidus A."/>
            <person name="Cheng J.-F."/>
            <person name="Bruce D."/>
            <person name="Goodwin L."/>
            <person name="Pitluck S."/>
            <person name="Davenport K."/>
            <person name="Detter J.C."/>
            <person name="Han C."/>
            <person name="Tapia R."/>
            <person name="Land M."/>
            <person name="Hauser L."/>
            <person name="Chang Y.-J."/>
            <person name="Jeffries C."/>
            <person name="Kyrpides N."/>
            <person name="Ivanova N."/>
            <person name="Mikhailova N."/>
            <person name="Blumer-Schuette S.E."/>
            <person name="Kelly R.M."/>
            <person name="Woyke T."/>
        </authorList>
    </citation>
    <scope>NUCLEOTIDE SEQUENCE</scope>
    <source>
        <strain>108</strain>
    </source>
</reference>
<dbReference type="InterPro" id="IPR038718">
    <property type="entry name" value="SNF2-like_sf"/>
</dbReference>
<dbReference type="KEGG" id="chd:Calhy_1095"/>
<dbReference type="PANTHER" id="PTHR10799">
    <property type="entry name" value="SNF2/RAD54 HELICASE FAMILY"/>
    <property type="match status" value="1"/>
</dbReference>
<dbReference type="Proteomes" id="UP000006890">
    <property type="component" value="Chromosome"/>
</dbReference>
<accession>E4Q8H3</accession>
<dbReference type="GO" id="GO:0016787">
    <property type="term" value="F:hydrolase activity"/>
    <property type="evidence" value="ECO:0007669"/>
    <property type="project" value="UniProtKB-KW"/>
</dbReference>